<comment type="caution">
    <text evidence="1">The sequence shown here is derived from an EMBL/GenBank/DDBJ whole genome shotgun (WGS) entry which is preliminary data.</text>
</comment>
<dbReference type="EMBL" id="VSRR010094990">
    <property type="protein sequence ID" value="MPC93476.1"/>
    <property type="molecule type" value="Genomic_DNA"/>
</dbReference>
<evidence type="ECO:0000313" key="2">
    <source>
        <dbReference type="Proteomes" id="UP000324222"/>
    </source>
</evidence>
<name>A0A5B7JH08_PORTR</name>
<evidence type="ECO:0000313" key="1">
    <source>
        <dbReference type="EMBL" id="MPC93476.1"/>
    </source>
</evidence>
<accession>A0A5B7JH08</accession>
<proteinExistence type="predicted"/>
<sequence length="67" mass="7414">MKMPYLKIIGSLKSCVMRRNKPTSIISDIKKQECIVILHTAIVTTTTATTDAWPPYTIVCNGYPGLS</sequence>
<reference evidence="1 2" key="1">
    <citation type="submission" date="2019-05" db="EMBL/GenBank/DDBJ databases">
        <title>Another draft genome of Portunus trituberculatus and its Hox gene families provides insights of decapod evolution.</title>
        <authorList>
            <person name="Jeong J.-H."/>
            <person name="Song I."/>
            <person name="Kim S."/>
            <person name="Choi T."/>
            <person name="Kim D."/>
            <person name="Ryu S."/>
            <person name="Kim W."/>
        </authorList>
    </citation>
    <scope>NUCLEOTIDE SEQUENCE [LARGE SCALE GENOMIC DNA]</scope>
    <source>
        <tissue evidence="1">Muscle</tissue>
    </source>
</reference>
<protein>
    <submittedName>
        <fullName evidence="1">Uncharacterized protein</fullName>
    </submittedName>
</protein>
<dbReference type="AlphaFoldDB" id="A0A5B7JH08"/>
<keyword evidence="2" id="KW-1185">Reference proteome</keyword>
<organism evidence="1 2">
    <name type="scientific">Portunus trituberculatus</name>
    <name type="common">Swimming crab</name>
    <name type="synonym">Neptunus trituberculatus</name>
    <dbReference type="NCBI Taxonomy" id="210409"/>
    <lineage>
        <taxon>Eukaryota</taxon>
        <taxon>Metazoa</taxon>
        <taxon>Ecdysozoa</taxon>
        <taxon>Arthropoda</taxon>
        <taxon>Crustacea</taxon>
        <taxon>Multicrustacea</taxon>
        <taxon>Malacostraca</taxon>
        <taxon>Eumalacostraca</taxon>
        <taxon>Eucarida</taxon>
        <taxon>Decapoda</taxon>
        <taxon>Pleocyemata</taxon>
        <taxon>Brachyura</taxon>
        <taxon>Eubrachyura</taxon>
        <taxon>Portunoidea</taxon>
        <taxon>Portunidae</taxon>
        <taxon>Portuninae</taxon>
        <taxon>Portunus</taxon>
    </lineage>
</organism>
<dbReference type="Proteomes" id="UP000324222">
    <property type="component" value="Unassembled WGS sequence"/>
</dbReference>
<gene>
    <name evidence="1" type="ORF">E2C01_088604</name>
</gene>